<name>A0ABW2Y9S3_9GAMM</name>
<dbReference type="Pfam" id="PF08238">
    <property type="entry name" value="Sel1"/>
    <property type="match status" value="1"/>
</dbReference>
<feature type="chain" id="PRO_5046636144" description="Sel1 repeat family protein" evidence="1">
    <location>
        <begin position="26"/>
        <end position="248"/>
    </location>
</feature>
<dbReference type="InterPro" id="IPR006597">
    <property type="entry name" value="Sel1-like"/>
</dbReference>
<evidence type="ECO:0000256" key="1">
    <source>
        <dbReference type="SAM" id="SignalP"/>
    </source>
</evidence>
<dbReference type="Proteomes" id="UP001597110">
    <property type="component" value="Unassembled WGS sequence"/>
</dbReference>
<accession>A0ABW2Y9S3</accession>
<dbReference type="RefSeq" id="WP_386822317.1">
    <property type="nucleotide sequence ID" value="NZ_JBHTIF010000001.1"/>
</dbReference>
<reference evidence="3" key="1">
    <citation type="journal article" date="2019" name="Int. J. Syst. Evol. Microbiol.">
        <title>The Global Catalogue of Microorganisms (GCM) 10K type strain sequencing project: providing services to taxonomists for standard genome sequencing and annotation.</title>
        <authorList>
            <consortium name="The Broad Institute Genomics Platform"/>
            <consortium name="The Broad Institute Genome Sequencing Center for Infectious Disease"/>
            <person name="Wu L."/>
            <person name="Ma J."/>
        </authorList>
    </citation>
    <scope>NUCLEOTIDE SEQUENCE [LARGE SCALE GENOMIC DNA]</scope>
    <source>
        <strain evidence="3">CCUG 55585</strain>
    </source>
</reference>
<protein>
    <recommendedName>
        <fullName evidence="4">Sel1 repeat family protein</fullName>
    </recommendedName>
</protein>
<gene>
    <name evidence="2" type="ORF">ACFQ0E_03540</name>
</gene>
<keyword evidence="3" id="KW-1185">Reference proteome</keyword>
<evidence type="ECO:0000313" key="2">
    <source>
        <dbReference type="EMBL" id="MFD0724666.1"/>
    </source>
</evidence>
<evidence type="ECO:0000313" key="3">
    <source>
        <dbReference type="Proteomes" id="UP001597110"/>
    </source>
</evidence>
<evidence type="ECO:0008006" key="4">
    <source>
        <dbReference type="Google" id="ProtNLM"/>
    </source>
</evidence>
<proteinExistence type="predicted"/>
<dbReference type="InterPro" id="IPR011990">
    <property type="entry name" value="TPR-like_helical_dom_sf"/>
</dbReference>
<dbReference type="SMART" id="SM00671">
    <property type="entry name" value="SEL1"/>
    <property type="match status" value="1"/>
</dbReference>
<dbReference type="SUPFAM" id="SSF81901">
    <property type="entry name" value="HCP-like"/>
    <property type="match status" value="1"/>
</dbReference>
<sequence length="248" mass="28137">MPVSTSIRLRLCVALLAAVSTLSHARAQDPVVRLGHFSQTQIDHQLYLAAGHPNEQWRYQGLRQHLAGRDAQAVLHFERAAGYADKISQHYLSLLYWYGQGVPQDRVLAYIWSDLAAERGHRNLLRIREKMWLELTEAQRAQVIQRGEGMHRQYADAFTRIRTERALFRFATQMTGSKAGFDGHNLTVQFGPSALQGTSTEGGITGLAMYGDERTDRRVYWQAQDRMLEGPLRATVTIGPLEPHDRTL</sequence>
<keyword evidence="1" id="KW-0732">Signal</keyword>
<dbReference type="Gene3D" id="1.25.40.10">
    <property type="entry name" value="Tetratricopeptide repeat domain"/>
    <property type="match status" value="1"/>
</dbReference>
<organism evidence="2 3">
    <name type="scientific">Lysobacter brunescens</name>
    <dbReference type="NCBI Taxonomy" id="262323"/>
    <lineage>
        <taxon>Bacteria</taxon>
        <taxon>Pseudomonadati</taxon>
        <taxon>Pseudomonadota</taxon>
        <taxon>Gammaproteobacteria</taxon>
        <taxon>Lysobacterales</taxon>
        <taxon>Lysobacteraceae</taxon>
        <taxon>Lysobacter</taxon>
    </lineage>
</organism>
<comment type="caution">
    <text evidence="2">The sequence shown here is derived from an EMBL/GenBank/DDBJ whole genome shotgun (WGS) entry which is preliminary data.</text>
</comment>
<dbReference type="EMBL" id="JBHTIF010000001">
    <property type="protein sequence ID" value="MFD0724666.1"/>
    <property type="molecule type" value="Genomic_DNA"/>
</dbReference>
<feature type="signal peptide" evidence="1">
    <location>
        <begin position="1"/>
        <end position="25"/>
    </location>
</feature>